<gene>
    <name evidence="1" type="primary">jg26338</name>
    <name evidence="1" type="ORF">PAEG_LOCUS17043</name>
</gene>
<accession>A0A8S4RQ06</accession>
<keyword evidence="2" id="KW-1185">Reference proteome</keyword>
<comment type="caution">
    <text evidence="1">The sequence shown here is derived from an EMBL/GenBank/DDBJ whole genome shotgun (WGS) entry which is preliminary data.</text>
</comment>
<evidence type="ECO:0000313" key="1">
    <source>
        <dbReference type="EMBL" id="CAH2240460.1"/>
    </source>
</evidence>
<feature type="non-terminal residue" evidence="1">
    <location>
        <position position="1"/>
    </location>
</feature>
<sequence length="97" mass="10769">KFGWSDALANKEYFHKIPRTLVQAESEGWRRTERPKGPLEELRLYCSPGKYVCPLYDPSGFVAGIQLAIPTVVSSSHFLAGGHRLATFTKASESGTR</sequence>
<name>A0A8S4RQ06_9NEOP</name>
<proteinExistence type="predicted"/>
<dbReference type="Proteomes" id="UP000838756">
    <property type="component" value="Unassembled WGS sequence"/>
</dbReference>
<protein>
    <submittedName>
        <fullName evidence="1">Jg26338 protein</fullName>
    </submittedName>
</protein>
<organism evidence="1 2">
    <name type="scientific">Pararge aegeria aegeria</name>
    <dbReference type="NCBI Taxonomy" id="348720"/>
    <lineage>
        <taxon>Eukaryota</taxon>
        <taxon>Metazoa</taxon>
        <taxon>Ecdysozoa</taxon>
        <taxon>Arthropoda</taxon>
        <taxon>Hexapoda</taxon>
        <taxon>Insecta</taxon>
        <taxon>Pterygota</taxon>
        <taxon>Neoptera</taxon>
        <taxon>Endopterygota</taxon>
        <taxon>Lepidoptera</taxon>
        <taxon>Glossata</taxon>
        <taxon>Ditrysia</taxon>
        <taxon>Papilionoidea</taxon>
        <taxon>Nymphalidae</taxon>
        <taxon>Satyrinae</taxon>
        <taxon>Satyrini</taxon>
        <taxon>Parargina</taxon>
        <taxon>Pararge</taxon>
    </lineage>
</organism>
<evidence type="ECO:0000313" key="2">
    <source>
        <dbReference type="Proteomes" id="UP000838756"/>
    </source>
</evidence>
<dbReference type="OrthoDB" id="6042561at2759"/>
<reference evidence="1" key="1">
    <citation type="submission" date="2022-03" db="EMBL/GenBank/DDBJ databases">
        <authorList>
            <person name="Lindestad O."/>
        </authorList>
    </citation>
    <scope>NUCLEOTIDE SEQUENCE</scope>
</reference>
<dbReference type="AlphaFoldDB" id="A0A8S4RQ06"/>
<dbReference type="EMBL" id="CAKXAJ010025519">
    <property type="protein sequence ID" value="CAH2240460.1"/>
    <property type="molecule type" value="Genomic_DNA"/>
</dbReference>